<proteinExistence type="predicted"/>
<dbReference type="GO" id="GO:0008374">
    <property type="term" value="F:O-acyltransferase activity"/>
    <property type="evidence" value="ECO:0007669"/>
    <property type="project" value="InterPro"/>
</dbReference>
<sequence length="474" mass="54183">MLGAAVRLRLGVLRRHLRLRLRGRRRTRRRSRRRGGGVEEEEEEEEGGREAVLLVSGMGGSVLHARRRSNPRFDLRVWVRILLANADFKKYLWSLYNPDTGYVEPLDDDVEIVVPEDDHGLFAIDILDPSWFVEILHLSMVYHFHDMIDMLVDSGYKKGTTLFGYGYDFRQSNRIDKVMVGLRAKLETAYKASGGKKVNIISHSMGGLLVSCFMSMNHDIFAKYVNKWICIACPFQGAPGCINDSLLTGLQFVYGFESFFFVSRWVMHQLLVECPSIYEMLPNPHFKWKEAPIVQVWRKNPEKDGIAELVLYEATNCLSLFQEALRNNELKYNGKTIALPFNMSVFKWATETRQILENAELPDTVSFYNIYGASYDTPYDVCYGSESSPIGDLSEVCHTMPVYTYVDGDGTVPIESTMADGFAAKERVGIEANHRGLLCDENVFELLKKWLGVKEESTRRRRLSKSRVTDFAPS</sequence>
<accession>A0A0E0M3A4</accession>
<dbReference type="STRING" id="4537.A0A0E0M3A4"/>
<dbReference type="Proteomes" id="UP000026962">
    <property type="component" value="Chromosome 9"/>
</dbReference>
<dbReference type="InterPro" id="IPR003386">
    <property type="entry name" value="LACT/PDAT_acylTrfase"/>
</dbReference>
<name>A0A0E0M3A4_ORYPU</name>
<dbReference type="Gene3D" id="3.40.50.1820">
    <property type="entry name" value="alpha/beta hydrolase"/>
    <property type="match status" value="1"/>
</dbReference>
<dbReference type="GO" id="GO:0006629">
    <property type="term" value="P:lipid metabolic process"/>
    <property type="evidence" value="ECO:0007669"/>
    <property type="project" value="InterPro"/>
</dbReference>
<dbReference type="PANTHER" id="PTHR11440">
    <property type="entry name" value="LECITHIN-CHOLESTEROL ACYLTRANSFERASE-RELATED"/>
    <property type="match status" value="1"/>
</dbReference>
<dbReference type="eggNOG" id="KOG2369">
    <property type="taxonomic scope" value="Eukaryota"/>
</dbReference>
<protein>
    <recommendedName>
        <fullName evidence="3">Phospholipase A(1) LCAT3</fullName>
    </recommendedName>
</protein>
<dbReference type="Pfam" id="PF02450">
    <property type="entry name" value="LCAT"/>
    <property type="match status" value="1"/>
</dbReference>
<evidence type="ECO:0008006" key="3">
    <source>
        <dbReference type="Google" id="ProtNLM"/>
    </source>
</evidence>
<organism evidence="1">
    <name type="scientific">Oryza punctata</name>
    <name type="common">Red rice</name>
    <dbReference type="NCBI Taxonomy" id="4537"/>
    <lineage>
        <taxon>Eukaryota</taxon>
        <taxon>Viridiplantae</taxon>
        <taxon>Streptophyta</taxon>
        <taxon>Embryophyta</taxon>
        <taxon>Tracheophyta</taxon>
        <taxon>Spermatophyta</taxon>
        <taxon>Magnoliopsida</taxon>
        <taxon>Liliopsida</taxon>
        <taxon>Poales</taxon>
        <taxon>Poaceae</taxon>
        <taxon>BOP clade</taxon>
        <taxon>Oryzoideae</taxon>
        <taxon>Oryzeae</taxon>
        <taxon>Oryzinae</taxon>
        <taxon>Oryza</taxon>
    </lineage>
</organism>
<evidence type="ECO:0000313" key="1">
    <source>
        <dbReference type="EnsemblPlants" id="OPUNC09G14590.1"/>
    </source>
</evidence>
<dbReference type="HOGENOM" id="CLU_035096_0_0_1"/>
<keyword evidence="2" id="KW-1185">Reference proteome</keyword>
<evidence type="ECO:0000313" key="2">
    <source>
        <dbReference type="Proteomes" id="UP000026962"/>
    </source>
</evidence>
<reference evidence="1" key="2">
    <citation type="submission" date="2018-05" db="EMBL/GenBank/DDBJ databases">
        <title>OpunRS2 (Oryza punctata Reference Sequence Version 2).</title>
        <authorList>
            <person name="Zhang J."/>
            <person name="Kudrna D."/>
            <person name="Lee S."/>
            <person name="Talag J."/>
            <person name="Welchert J."/>
            <person name="Wing R.A."/>
        </authorList>
    </citation>
    <scope>NUCLEOTIDE SEQUENCE [LARGE SCALE GENOMIC DNA]</scope>
</reference>
<dbReference type="EnsemblPlants" id="OPUNC09G14590.1">
    <property type="protein sequence ID" value="OPUNC09G14590.1"/>
    <property type="gene ID" value="OPUNC09G14590"/>
</dbReference>
<dbReference type="OMA" id="MIDMLVK"/>
<dbReference type="SUPFAM" id="SSF53474">
    <property type="entry name" value="alpha/beta-Hydrolases"/>
    <property type="match status" value="1"/>
</dbReference>
<reference evidence="1" key="1">
    <citation type="submission" date="2015-04" db="UniProtKB">
        <authorList>
            <consortium name="EnsemblPlants"/>
        </authorList>
    </citation>
    <scope>IDENTIFICATION</scope>
</reference>
<dbReference type="Gramene" id="OPUNC09G14590.1">
    <property type="protein sequence ID" value="OPUNC09G14590.1"/>
    <property type="gene ID" value="OPUNC09G14590"/>
</dbReference>
<dbReference type="AlphaFoldDB" id="A0A0E0M3A4"/>
<dbReference type="InterPro" id="IPR029058">
    <property type="entry name" value="AB_hydrolase_fold"/>
</dbReference>